<dbReference type="AlphaFoldDB" id="A0A931MYA9"/>
<keyword evidence="3" id="KW-1185">Reference proteome</keyword>
<keyword evidence="1" id="KW-0175">Coiled coil</keyword>
<dbReference type="Proteomes" id="UP000631694">
    <property type="component" value="Unassembled WGS sequence"/>
</dbReference>
<accession>A0A931MYA9</accession>
<dbReference type="EMBL" id="JADZLT010000050">
    <property type="protein sequence ID" value="MBH0238207.1"/>
    <property type="molecule type" value="Genomic_DNA"/>
</dbReference>
<evidence type="ECO:0000313" key="2">
    <source>
        <dbReference type="EMBL" id="MBH0238207.1"/>
    </source>
</evidence>
<dbReference type="SUPFAM" id="SSF75708">
    <property type="entry name" value="Chemotaxis phosphatase CheZ"/>
    <property type="match status" value="1"/>
</dbReference>
<dbReference type="GO" id="GO:0009288">
    <property type="term" value="C:bacterial-type flagellum"/>
    <property type="evidence" value="ECO:0007669"/>
    <property type="project" value="InterPro"/>
</dbReference>
<organism evidence="2 3">
    <name type="scientific">Methylobrevis albus</name>
    <dbReference type="NCBI Taxonomy" id="2793297"/>
    <lineage>
        <taxon>Bacteria</taxon>
        <taxon>Pseudomonadati</taxon>
        <taxon>Pseudomonadota</taxon>
        <taxon>Alphaproteobacteria</taxon>
        <taxon>Hyphomicrobiales</taxon>
        <taxon>Pleomorphomonadaceae</taxon>
        <taxon>Methylobrevis</taxon>
    </lineage>
</organism>
<evidence type="ECO:0000256" key="1">
    <source>
        <dbReference type="SAM" id="Coils"/>
    </source>
</evidence>
<dbReference type="GO" id="GO:0003824">
    <property type="term" value="F:catalytic activity"/>
    <property type="evidence" value="ECO:0007669"/>
    <property type="project" value="InterPro"/>
</dbReference>
<sequence>MTSRRAFRIEALLNGGAQQAATTGDSDRSGQILKEISELRRMIQPTQEVSQAVLDDYRRQFAEAMKLKDELDEIQQAILQTKREIATLHVNNFEGREMTRVTDELDAVVNGTEAATEAILAAAEHIDDAANTLAARTKGQDNALAADIQERVVTIFEACNFQDLTGQRITKVVNALRFIEDRVSRMIEIWGGMESFASVEAETRAKAEGDAALLNGPSLVTDDDIASQDDIDALFA</sequence>
<gene>
    <name evidence="2" type="ORF">I5731_10265</name>
</gene>
<dbReference type="InterPro" id="IPR007439">
    <property type="entry name" value="Chemotax_Pase_CheZ"/>
</dbReference>
<protein>
    <submittedName>
        <fullName evidence="2">Protein phosphatase CheZ</fullName>
    </submittedName>
</protein>
<proteinExistence type="predicted"/>
<dbReference type="GO" id="GO:0050920">
    <property type="term" value="P:regulation of chemotaxis"/>
    <property type="evidence" value="ECO:0007669"/>
    <property type="project" value="InterPro"/>
</dbReference>
<evidence type="ECO:0000313" key="3">
    <source>
        <dbReference type="Proteomes" id="UP000631694"/>
    </source>
</evidence>
<name>A0A931MYA9_9HYPH</name>
<dbReference type="Gene3D" id="1.10.287.500">
    <property type="entry name" value="Helix hairpin bin"/>
    <property type="match status" value="1"/>
</dbReference>
<dbReference type="Pfam" id="PF04344">
    <property type="entry name" value="CheZ"/>
    <property type="match status" value="1"/>
</dbReference>
<comment type="caution">
    <text evidence="2">The sequence shown here is derived from an EMBL/GenBank/DDBJ whole genome shotgun (WGS) entry which is preliminary data.</text>
</comment>
<feature type="coiled-coil region" evidence="1">
    <location>
        <begin position="54"/>
        <end position="84"/>
    </location>
</feature>
<reference evidence="2" key="1">
    <citation type="submission" date="2020-12" db="EMBL/GenBank/DDBJ databases">
        <title>Methylobrevis albus sp. nov., isolated from fresh water lack sediment.</title>
        <authorList>
            <person name="Zou Q."/>
        </authorList>
    </citation>
    <scope>NUCLEOTIDE SEQUENCE</scope>
    <source>
        <strain evidence="2">L22</strain>
    </source>
</reference>